<accession>A0AAX2JAZ8</accession>
<evidence type="ECO:0000256" key="1">
    <source>
        <dbReference type="SAM" id="Coils"/>
    </source>
</evidence>
<feature type="coiled-coil region" evidence="1">
    <location>
        <begin position="58"/>
        <end position="89"/>
    </location>
</feature>
<dbReference type="PROSITE" id="PS51257">
    <property type="entry name" value="PROKAR_LIPOPROTEIN"/>
    <property type="match status" value="1"/>
</dbReference>
<evidence type="ECO:0000313" key="4">
    <source>
        <dbReference type="Proteomes" id="UP000249008"/>
    </source>
</evidence>
<proteinExistence type="predicted"/>
<dbReference type="KEGG" id="ful:C4N20_13855"/>
<organism evidence="3 4">
    <name type="scientific">Fusobacterium ulcerans</name>
    <dbReference type="NCBI Taxonomy" id="861"/>
    <lineage>
        <taxon>Bacteria</taxon>
        <taxon>Fusobacteriati</taxon>
        <taxon>Fusobacteriota</taxon>
        <taxon>Fusobacteriia</taxon>
        <taxon>Fusobacteriales</taxon>
        <taxon>Fusobacteriaceae</taxon>
        <taxon>Fusobacterium</taxon>
    </lineage>
</organism>
<dbReference type="AlphaFoldDB" id="A0AAX2JAZ8"/>
<feature type="chain" id="PRO_5043578686" description="Lipoprotein" evidence="2">
    <location>
        <begin position="22"/>
        <end position="148"/>
    </location>
</feature>
<evidence type="ECO:0000313" key="3">
    <source>
        <dbReference type="EMBL" id="SQJ02395.1"/>
    </source>
</evidence>
<sequence length="148" mass="16499">MKMKKLNYIIAGSLLSALVLAGCGNDKPNQEVQKLMTETQKDFAAFQESIVKDSTMTEAQTEDKIQKLLSEIQVKEDAAKKEVANIKNKAEQDKLTKEIEKTFGTMKEALTSLEMKIKTPTPNPYEEQVEVQEIESVEGTNDGQAQSN</sequence>
<dbReference type="RefSeq" id="WP_005977530.1">
    <property type="nucleotide sequence ID" value="NZ_CABKNW010000002.1"/>
</dbReference>
<keyword evidence="2" id="KW-0732">Signal</keyword>
<dbReference type="Proteomes" id="UP000249008">
    <property type="component" value="Chromosome 1"/>
</dbReference>
<evidence type="ECO:0008006" key="5">
    <source>
        <dbReference type="Google" id="ProtNLM"/>
    </source>
</evidence>
<gene>
    <name evidence="3" type="ORF">NCTC12112_01340</name>
</gene>
<dbReference type="EMBL" id="LS483487">
    <property type="protein sequence ID" value="SQJ02395.1"/>
    <property type="molecule type" value="Genomic_DNA"/>
</dbReference>
<evidence type="ECO:0000256" key="2">
    <source>
        <dbReference type="SAM" id="SignalP"/>
    </source>
</evidence>
<keyword evidence="1" id="KW-0175">Coiled coil</keyword>
<protein>
    <recommendedName>
        <fullName evidence="5">Lipoprotein</fullName>
    </recommendedName>
</protein>
<dbReference type="GeneID" id="78455907"/>
<reference evidence="3 4" key="1">
    <citation type="submission" date="2018-06" db="EMBL/GenBank/DDBJ databases">
        <authorList>
            <consortium name="Pathogen Informatics"/>
            <person name="Doyle S."/>
        </authorList>
    </citation>
    <scope>NUCLEOTIDE SEQUENCE [LARGE SCALE GENOMIC DNA]</scope>
    <source>
        <strain evidence="3 4">NCTC12112</strain>
    </source>
</reference>
<feature type="signal peptide" evidence="2">
    <location>
        <begin position="1"/>
        <end position="21"/>
    </location>
</feature>
<name>A0AAX2JAZ8_9FUSO</name>